<dbReference type="EMBL" id="MK494099">
    <property type="protein sequence ID" value="QBP29753.1"/>
    <property type="molecule type" value="Genomic_DNA"/>
</dbReference>
<sequence>MTDEQWVPDEAWRRTWQTAALADLDREERAMEEIRQRAGSTAPQRNPEQSVIDAIDALVNESLEAGPRDDYNKPYAERCPQCDGPWHGLKRGDCPGATGIEGRPDEDAKREGDVFAPDYDSGSNPLASYADHMERYGRAMGWLTSPHHVPPDQRPPHGPDQYPYRQRFAVHGDRVIHVDSLPGLSREVQAAQWDRDDMTMHVVTLDVVEIKCRVTPCLEYPIRSYAWTFEVYSNCRGETHRTALTMTREFLVSVPARTPVTRVPLVHLGVDGELRVMEGGTVVLVVPMGEVPDVVLGFLGQAGR</sequence>
<dbReference type="RefSeq" id="YP_010049765.1">
    <property type="nucleotide sequence ID" value="NC_054393.1"/>
</dbReference>
<evidence type="ECO:0000313" key="2">
    <source>
        <dbReference type="Proteomes" id="UP000294565"/>
    </source>
</evidence>
<dbReference type="Proteomes" id="UP000294565">
    <property type="component" value="Segment"/>
</dbReference>
<keyword evidence="2" id="KW-1185">Reference proteome</keyword>
<evidence type="ECO:0000313" key="1">
    <source>
        <dbReference type="EMBL" id="QBP29753.1"/>
    </source>
</evidence>
<reference evidence="1 2" key="1">
    <citation type="submission" date="2019-02" db="EMBL/GenBank/DDBJ databases">
        <authorList>
            <person name="Kanzanas C."/>
            <person name="Smith M.A."/>
            <person name="Zack K.M."/>
            <person name="Garlena R.A."/>
            <person name="Russell D.A."/>
            <person name="Pope W.H."/>
            <person name="Jacobs-Sera D."/>
            <person name="Hatfull G.F."/>
        </authorList>
    </citation>
    <scope>NUCLEOTIDE SEQUENCE [LARGE SCALE GENOMIC DNA]</scope>
</reference>
<name>A0A482J861_9CAUD</name>
<proteinExistence type="predicted"/>
<accession>A0A482J861</accession>
<gene>
    <name evidence="1" type="primary">98</name>
    <name evidence="1" type="ORF">SEA_TYPHA_98</name>
</gene>
<dbReference type="KEGG" id="vg:63743088"/>
<organism evidence="1 2">
    <name type="scientific">Mycobacterium phage Typha</name>
    <dbReference type="NCBI Taxonomy" id="2517971"/>
    <lineage>
        <taxon>Viruses</taxon>
        <taxon>Duplodnaviria</taxon>
        <taxon>Heunggongvirae</taxon>
        <taxon>Uroviricota</taxon>
        <taxon>Caudoviricetes</taxon>
        <taxon>Typhavirus</taxon>
        <taxon>Typhavirus typha</taxon>
    </lineage>
</organism>
<protein>
    <submittedName>
        <fullName evidence="1">Uncharacterized protein</fullName>
    </submittedName>
</protein>
<dbReference type="GeneID" id="63743088"/>